<dbReference type="InterPro" id="IPR036291">
    <property type="entry name" value="NAD(P)-bd_dom_sf"/>
</dbReference>
<gene>
    <name evidence="4" type="ORF">N4T19_01365</name>
</gene>
<dbReference type="EMBL" id="CP104377">
    <property type="protein sequence ID" value="UXC18812.1"/>
    <property type="molecule type" value="Genomic_DNA"/>
</dbReference>
<dbReference type="SMART" id="SM00822">
    <property type="entry name" value="PKS_KR"/>
    <property type="match status" value="1"/>
</dbReference>
<dbReference type="PANTHER" id="PTHR43639:SF1">
    <property type="entry name" value="SHORT-CHAIN DEHYDROGENASE_REDUCTASE FAMILY PROTEIN"/>
    <property type="match status" value="1"/>
</dbReference>
<dbReference type="InterPro" id="IPR057326">
    <property type="entry name" value="KR_dom"/>
</dbReference>
<name>A0ABY6A1E8_9BURK</name>
<evidence type="ECO:0000259" key="3">
    <source>
        <dbReference type="SMART" id="SM00822"/>
    </source>
</evidence>
<dbReference type="InterPro" id="IPR020904">
    <property type="entry name" value="Sc_DH/Rdtase_CS"/>
</dbReference>
<dbReference type="PANTHER" id="PTHR43639">
    <property type="entry name" value="OXIDOREDUCTASE, SHORT-CHAIN DEHYDROGENASE/REDUCTASE FAMILY (AFU_ORTHOLOGUE AFUA_5G02870)"/>
    <property type="match status" value="1"/>
</dbReference>
<dbReference type="CDD" id="cd05233">
    <property type="entry name" value="SDR_c"/>
    <property type="match status" value="1"/>
</dbReference>
<evidence type="ECO:0000256" key="2">
    <source>
        <dbReference type="ARBA" id="ARBA00023002"/>
    </source>
</evidence>
<dbReference type="PRINTS" id="PR00081">
    <property type="entry name" value="GDHRDH"/>
</dbReference>
<evidence type="ECO:0000256" key="1">
    <source>
        <dbReference type="ARBA" id="ARBA00006484"/>
    </source>
</evidence>
<keyword evidence="2" id="KW-0560">Oxidoreductase</keyword>
<protein>
    <submittedName>
        <fullName evidence="4">SDR family oxidoreductase</fullName>
    </submittedName>
</protein>
<evidence type="ECO:0000313" key="5">
    <source>
        <dbReference type="Proteomes" id="UP001058290"/>
    </source>
</evidence>
<proteinExistence type="inferred from homology"/>
<dbReference type="InterPro" id="IPR002347">
    <property type="entry name" value="SDR_fam"/>
</dbReference>
<dbReference type="Pfam" id="PF13561">
    <property type="entry name" value="adh_short_C2"/>
    <property type="match status" value="1"/>
</dbReference>
<keyword evidence="5" id="KW-1185">Reference proteome</keyword>
<comment type="similarity">
    <text evidence="1">Belongs to the short-chain dehydrogenases/reductases (SDR) family.</text>
</comment>
<feature type="domain" description="Ketoreductase" evidence="3">
    <location>
        <begin position="2"/>
        <end position="190"/>
    </location>
</feature>
<dbReference type="PRINTS" id="PR00080">
    <property type="entry name" value="SDRFAMILY"/>
</dbReference>
<dbReference type="Gene3D" id="3.40.50.720">
    <property type="entry name" value="NAD(P)-binding Rossmann-like Domain"/>
    <property type="match status" value="1"/>
</dbReference>
<dbReference type="RefSeq" id="WP_260719241.1">
    <property type="nucleotide sequence ID" value="NZ_CP104377.1"/>
</dbReference>
<dbReference type="PROSITE" id="PS00061">
    <property type="entry name" value="ADH_SHORT"/>
    <property type="match status" value="1"/>
</dbReference>
<dbReference type="Proteomes" id="UP001058290">
    <property type="component" value="Chromosome"/>
</dbReference>
<sequence>MGRTLVTGAARGIGRAIALRLAQDAHDQGDDQAGPAQLTLLDQHAAELDALAAELQALGAQVQVLAGDLSGLDFAAQAVAAAVQHWGGLDGLVSNAGAAFPGALSDYPVADWDRTFALNARAPLLLAQAALAPLRASGGSIVVITSVSASHATPPLGAYSASKAAALMLVRQLATEWGPLGVRINALSPGLIATPGTALAYADPAAKAQREQRVPLRRIGEPGDIAGAVSFLLSDAAAYVNGAELVVDGGLAHTMMASLPQKAWQDQAALSRLSQAVAAR</sequence>
<accession>A0ABY6A1E8</accession>
<dbReference type="SUPFAM" id="SSF51735">
    <property type="entry name" value="NAD(P)-binding Rossmann-fold domains"/>
    <property type="match status" value="1"/>
</dbReference>
<reference evidence="4" key="1">
    <citation type="submission" date="2022-09" db="EMBL/GenBank/DDBJ databases">
        <title>Bacterial diversity in gut of crayfish and pufferfish.</title>
        <authorList>
            <person name="Huang Y."/>
        </authorList>
    </citation>
    <scope>NUCLEOTIDE SEQUENCE</scope>
    <source>
        <strain evidence="4">PR12</strain>
    </source>
</reference>
<organism evidence="4 5">
    <name type="scientific">Comamonas squillarum</name>
    <dbReference type="NCBI Taxonomy" id="2977320"/>
    <lineage>
        <taxon>Bacteria</taxon>
        <taxon>Pseudomonadati</taxon>
        <taxon>Pseudomonadota</taxon>
        <taxon>Betaproteobacteria</taxon>
        <taxon>Burkholderiales</taxon>
        <taxon>Comamonadaceae</taxon>
        <taxon>Comamonas</taxon>
    </lineage>
</organism>
<evidence type="ECO:0000313" key="4">
    <source>
        <dbReference type="EMBL" id="UXC18812.1"/>
    </source>
</evidence>